<feature type="compositionally biased region" description="Acidic residues" evidence="7">
    <location>
        <begin position="326"/>
        <end position="335"/>
    </location>
</feature>
<protein>
    <submittedName>
        <fullName evidence="9">Reverse transcriptase domain-containing protein</fullName>
    </submittedName>
</protein>
<feature type="region of interest" description="Disordered" evidence="7">
    <location>
        <begin position="1709"/>
        <end position="1751"/>
    </location>
</feature>
<feature type="compositionally biased region" description="Polar residues" evidence="7">
    <location>
        <begin position="1711"/>
        <end position="1742"/>
    </location>
</feature>
<keyword evidence="5" id="KW-0378">Hydrolase</keyword>
<keyword evidence="2" id="KW-0548">Nucleotidyltransferase</keyword>
<dbReference type="InterPro" id="IPR021109">
    <property type="entry name" value="Peptidase_aspartic_dom_sf"/>
</dbReference>
<dbReference type="InterPro" id="IPR041373">
    <property type="entry name" value="RT_RNaseH"/>
</dbReference>
<dbReference type="PROSITE" id="PS50994">
    <property type="entry name" value="INTEGRASE"/>
    <property type="match status" value="1"/>
</dbReference>
<dbReference type="InterPro" id="IPR043502">
    <property type="entry name" value="DNA/RNA_pol_sf"/>
</dbReference>
<dbReference type="SUPFAM" id="SSF50630">
    <property type="entry name" value="Acid proteases"/>
    <property type="match status" value="1"/>
</dbReference>
<keyword evidence="3" id="KW-0540">Nuclease</keyword>
<evidence type="ECO:0000256" key="3">
    <source>
        <dbReference type="ARBA" id="ARBA00022722"/>
    </source>
</evidence>
<feature type="compositionally biased region" description="Basic residues" evidence="7">
    <location>
        <begin position="937"/>
        <end position="948"/>
    </location>
</feature>
<comment type="caution">
    <text evidence="9">The sequence shown here is derived from an EMBL/GenBank/DDBJ whole genome shotgun (WGS) entry which is preliminary data.</text>
</comment>
<proteinExistence type="predicted"/>
<keyword evidence="1" id="KW-0808">Transferase</keyword>
<dbReference type="Pfam" id="PF08284">
    <property type="entry name" value="RVP_2"/>
    <property type="match status" value="1"/>
</dbReference>
<dbReference type="EMBL" id="BQNB010012553">
    <property type="protein sequence ID" value="GJT05013.1"/>
    <property type="molecule type" value="Genomic_DNA"/>
</dbReference>
<keyword evidence="10" id="KW-1185">Reference proteome</keyword>
<feature type="domain" description="Integrase catalytic" evidence="8">
    <location>
        <begin position="1342"/>
        <end position="1537"/>
    </location>
</feature>
<evidence type="ECO:0000256" key="4">
    <source>
        <dbReference type="ARBA" id="ARBA00022759"/>
    </source>
</evidence>
<feature type="region of interest" description="Disordered" evidence="7">
    <location>
        <begin position="394"/>
        <end position="420"/>
    </location>
</feature>
<evidence type="ECO:0000256" key="2">
    <source>
        <dbReference type="ARBA" id="ARBA00022695"/>
    </source>
</evidence>
<reference evidence="9" key="2">
    <citation type="submission" date="2022-01" db="EMBL/GenBank/DDBJ databases">
        <authorList>
            <person name="Yamashiro T."/>
            <person name="Shiraishi A."/>
            <person name="Satake H."/>
            <person name="Nakayama K."/>
        </authorList>
    </citation>
    <scope>NUCLEOTIDE SEQUENCE</scope>
</reference>
<feature type="region of interest" description="Disordered" evidence="7">
    <location>
        <begin position="455"/>
        <end position="479"/>
    </location>
</feature>
<dbReference type="Gene3D" id="3.30.420.10">
    <property type="entry name" value="Ribonuclease H-like superfamily/Ribonuclease H"/>
    <property type="match status" value="1"/>
</dbReference>
<organism evidence="9 10">
    <name type="scientific">Tanacetum coccineum</name>
    <dbReference type="NCBI Taxonomy" id="301880"/>
    <lineage>
        <taxon>Eukaryota</taxon>
        <taxon>Viridiplantae</taxon>
        <taxon>Streptophyta</taxon>
        <taxon>Embryophyta</taxon>
        <taxon>Tracheophyta</taxon>
        <taxon>Spermatophyta</taxon>
        <taxon>Magnoliopsida</taxon>
        <taxon>eudicotyledons</taxon>
        <taxon>Gunneridae</taxon>
        <taxon>Pentapetalae</taxon>
        <taxon>asterids</taxon>
        <taxon>campanulids</taxon>
        <taxon>Asterales</taxon>
        <taxon>Asteraceae</taxon>
        <taxon>Asteroideae</taxon>
        <taxon>Anthemideae</taxon>
        <taxon>Anthemidinae</taxon>
        <taxon>Tanacetum</taxon>
    </lineage>
</organism>
<evidence type="ECO:0000313" key="9">
    <source>
        <dbReference type="EMBL" id="GJT05013.1"/>
    </source>
</evidence>
<feature type="compositionally biased region" description="Polar residues" evidence="7">
    <location>
        <begin position="1674"/>
        <end position="1692"/>
    </location>
</feature>
<dbReference type="Gene3D" id="2.40.70.10">
    <property type="entry name" value="Acid Proteases"/>
    <property type="match status" value="1"/>
</dbReference>
<dbReference type="PANTHER" id="PTHR46148">
    <property type="entry name" value="CHROMO DOMAIN-CONTAINING PROTEIN"/>
    <property type="match status" value="1"/>
</dbReference>
<feature type="compositionally biased region" description="Polar residues" evidence="7">
    <location>
        <begin position="183"/>
        <end position="192"/>
    </location>
</feature>
<evidence type="ECO:0000256" key="5">
    <source>
        <dbReference type="ARBA" id="ARBA00022801"/>
    </source>
</evidence>
<feature type="compositionally biased region" description="Pro residues" evidence="7">
    <location>
        <begin position="455"/>
        <end position="477"/>
    </location>
</feature>
<evidence type="ECO:0000256" key="1">
    <source>
        <dbReference type="ARBA" id="ARBA00022679"/>
    </source>
</evidence>
<accession>A0ABQ5AUU7</accession>
<feature type="region of interest" description="Disordered" evidence="7">
    <location>
        <begin position="321"/>
        <end position="343"/>
    </location>
</feature>
<sequence>MATLKFADTHNMVAFLSKPTKSDGFEQIVDFLNAHPIRYALTINPTIYISCIEQFWSTVKAKTINGEEQLHALVDGKKIIITESSVRRDLQLADEEGVDCLPNSTIFEQLTLMGPKTTAWNEFSSTMASAIICLATNQKFNFSKFIFDNIVISDSDEWGSHTQRVQSIKDLSDIDHESPMITSSLSYPTCQRTHTGGPHSGPPTPYYMPGLSSQKKKENYKKRKKRQAHFSSFCYQIQMQLTMRLLLTISQVLRMPHPLHNHLIMFQRLILRQIQRDDDEDPEDDPIRQSWLTKEMSEMLRWTSDEDEDDDMTQAMRRITTAPSAEETEPFETDESAATPPPHPAYRMTARITIPEPVPVPAWSDSEVARLLAISSPPASPLSPWSSSPPQIPFPLPPPIPSRPSLPLSPPSPVLSAPPPSPIRSLGYRAAMIRMRAEAATTSHSLPLPPPFILSPTRPDAPPPLPTSAPTSLPPLLLPSASRREDIPEVNLPPRRRLGIALGPRYEVGESSAAAAARPAGGLRADYGFVATMDREIRRDPERYVGYGITDSWDEIVETLQGAPVSTDTELGAHVREFESMVRRDTDEIYTMLDDEQSQRQLLAGRVNMLFRDRRAHAHTRHLMETEARMSRKHGDETADASDSCRARLYTIERDDSTSGTGHHTAGAGDSLTGTGNGITRAGYCITGTAGNRYSQSCKRRLVAVLRLDFVMASHFVYSLLTRDANRNGVDSHTSGMGVRGSECVAQEMETVFGIRNCSVENQIKFSTCTLLAGALTWWNSHVMTVTHDVAYAMTWLDLRKKMTDNYCLRNEMKKLEAELWNLKVIDKIERYVGGLPDMIHENIIASKLKTMQEAVEMATKLMDKRVSTIAERQAENKRKFENTSRNNQNQQQQNKRQNTGMAYTARSGDKKQYGGSRPLYSKCNYHHDSPYAPKTLSRRKPRLKNNKGNRGNQDGKDTAPAKVYMVGGAGTNPDSNVVTCMFLLNNRYASVLFDTCADRSFMSTAFSSQMDIMPSTLDHYYDVKLADRRIIGLNIILRGCTLNLLNHPFNINLMPVELGSFDAIIGMDWLAKYQTIIVCAEKTIRIPWGNETLIVHGDESNQGHETHLHIISYFKTQEYMLKGCPVFLAHVTINEVEDKSEKKQLEDVPIVRDFPKVFPEDLPVHQSWPYLRKQILSHNCILQEGFWAAVLIAKRKGDCLLASRQLKIHEKNYTTHDLELGAVVFALKIWRHYLYGNQWHGVTDHKILQHILNPEKSCMRQRHWKDRDQPLRVRALVMTIGLDLPKQILNAQTEAQKPENIKNEDVGGMLVENTKNLEAIRTEKLEPHVDGTLCLNGRSWLPYVPNRKAILVAQYEGDIATYVSKCLTCAKVKAEHQRPSGLLVQPKIHEWKWDNITMDFVTKLPKTSQGYDTIWEVVTRHGVPVSIICDRDPRFASNFWRSLQNALGTNLDMSTAYHPQTDGQSKRTIQTLEDMLRTCVIDFGKVGEAQILGPELIQETTERIIQIKQRMQAARDRQKSYADLKRKPMEFQVGDKVMLKVLPWKGVIHFGKQGKLNPKYVGPFKVLGNVGEVAYKLELPEELSRVHNTFHVSNLKKCYADEPLAVLLDGLHFNDKLQLVEEPIEIVDHEVKRLKRSRIPLIKVRWNSKRGPEFTWEREDQFKKKYPHLFTKTAPSSSATLGSVPQPSDPTESIADEDKELGDSLMRAATTASSLEAKQDSGNINMTRSKATPNKSSSQGTKIGGGPGVKENRGYYCSTRVLDLKKTKTTQDIEISSLKRRVESFDNEESSGEDASKQGRIDAIDADEEITLVSVHNEMEFDKEVVEVINIVKLIINAAQVSVAGDKVSAATTISTATTTTPTTIDDITLAQALEEIKSKGIWIEPVKLMKKKDQISFDEETALKLQAEFDKEERLAREKAKKSKKPILP</sequence>
<dbReference type="Pfam" id="PF24626">
    <property type="entry name" value="SH3_Tf2-1"/>
    <property type="match status" value="1"/>
</dbReference>
<dbReference type="InterPro" id="IPR056924">
    <property type="entry name" value="SH3_Tf2-1"/>
</dbReference>
<keyword evidence="6 9" id="KW-0695">RNA-directed DNA polymerase</keyword>
<keyword evidence="4" id="KW-0255">Endonuclease</keyword>
<dbReference type="InterPro" id="IPR036397">
    <property type="entry name" value="RNaseH_sf"/>
</dbReference>
<dbReference type="InterPro" id="IPR001584">
    <property type="entry name" value="Integrase_cat-core"/>
</dbReference>
<feature type="region of interest" description="Disordered" evidence="7">
    <location>
        <begin position="1674"/>
        <end position="1696"/>
    </location>
</feature>
<reference evidence="9" key="1">
    <citation type="journal article" date="2022" name="Int. J. Mol. Sci.">
        <title>Draft Genome of Tanacetum Coccineum: Genomic Comparison of Closely Related Tanacetum-Family Plants.</title>
        <authorList>
            <person name="Yamashiro T."/>
            <person name="Shiraishi A."/>
            <person name="Nakayama K."/>
            <person name="Satake H."/>
        </authorList>
    </citation>
    <scope>NUCLEOTIDE SEQUENCE</scope>
</reference>
<dbReference type="GO" id="GO:0003964">
    <property type="term" value="F:RNA-directed DNA polymerase activity"/>
    <property type="evidence" value="ECO:0007669"/>
    <property type="project" value="UniProtKB-KW"/>
</dbReference>
<evidence type="ECO:0000259" key="8">
    <source>
        <dbReference type="PROSITE" id="PS50994"/>
    </source>
</evidence>
<feature type="region of interest" description="Disordered" evidence="7">
    <location>
        <begin position="183"/>
        <end position="205"/>
    </location>
</feature>
<dbReference type="Pfam" id="PF17917">
    <property type="entry name" value="RT_RNaseH"/>
    <property type="match status" value="1"/>
</dbReference>
<feature type="compositionally biased region" description="Low complexity" evidence="7">
    <location>
        <begin position="886"/>
        <end position="899"/>
    </location>
</feature>
<dbReference type="InterPro" id="IPR012337">
    <property type="entry name" value="RNaseH-like_sf"/>
</dbReference>
<feature type="region of interest" description="Disordered" evidence="7">
    <location>
        <begin position="876"/>
        <end position="961"/>
    </location>
</feature>
<evidence type="ECO:0000313" key="10">
    <source>
        <dbReference type="Proteomes" id="UP001151760"/>
    </source>
</evidence>
<gene>
    <name evidence="9" type="ORF">Tco_0839475</name>
</gene>
<dbReference type="PANTHER" id="PTHR46148:SF59">
    <property type="entry name" value="NUCLEOTIDYLTRANSFERASE, RIBONUCLEASE H"/>
    <property type="match status" value="1"/>
</dbReference>
<evidence type="ECO:0000256" key="6">
    <source>
        <dbReference type="ARBA" id="ARBA00022918"/>
    </source>
</evidence>
<evidence type="ECO:0000256" key="7">
    <source>
        <dbReference type="SAM" id="MobiDB-lite"/>
    </source>
</evidence>
<dbReference type="SUPFAM" id="SSF53098">
    <property type="entry name" value="Ribonuclease H-like"/>
    <property type="match status" value="1"/>
</dbReference>
<dbReference type="Proteomes" id="UP001151760">
    <property type="component" value="Unassembled WGS sequence"/>
</dbReference>
<dbReference type="CDD" id="cd00303">
    <property type="entry name" value="retropepsin_like"/>
    <property type="match status" value="1"/>
</dbReference>
<name>A0ABQ5AUU7_9ASTR</name>
<dbReference type="SUPFAM" id="SSF56672">
    <property type="entry name" value="DNA/RNA polymerases"/>
    <property type="match status" value="1"/>
</dbReference>